<protein>
    <recommendedName>
        <fullName evidence="4">Secondary thiamine-phosphate synthase enzyme</fullName>
    </recommendedName>
</protein>
<dbReference type="Proteomes" id="UP000094112">
    <property type="component" value="Unassembled WGS sequence"/>
</dbReference>
<dbReference type="EMBL" id="KV454210">
    <property type="protein sequence ID" value="ODQ59805.1"/>
    <property type="molecule type" value="Genomic_DNA"/>
</dbReference>
<evidence type="ECO:0000313" key="2">
    <source>
        <dbReference type="EMBL" id="ODQ59805.1"/>
    </source>
</evidence>
<keyword evidence="3" id="KW-1185">Reference proteome</keyword>
<name>A0A1E3P312_WICAA</name>
<dbReference type="Pfam" id="PF01894">
    <property type="entry name" value="YjbQ"/>
    <property type="match status" value="1"/>
</dbReference>
<dbReference type="AlphaFoldDB" id="A0A1E3P312"/>
<comment type="similarity">
    <text evidence="1">Belongs to the UPF0047 family.</text>
</comment>
<dbReference type="PANTHER" id="PTHR30615:SF8">
    <property type="entry name" value="UPF0047 PROTEIN C4A8.02C"/>
    <property type="match status" value="1"/>
</dbReference>
<dbReference type="SUPFAM" id="SSF111038">
    <property type="entry name" value="YjbQ-like"/>
    <property type="match status" value="1"/>
</dbReference>
<sequence>MSWYQKKISLKSRSRGAYLITEEIINALPELKDYKVGVLHLFLQHTSAGLSLNENWDSDVRQDLNLALNELVPDDVKGTHYAHSSAGEGPDDMPGHIKSTLVGTDLTIPISNGRLATGTWQGIYLLEFRDYQHTRNVVATINGQK</sequence>
<evidence type="ECO:0000313" key="3">
    <source>
        <dbReference type="Proteomes" id="UP000094112"/>
    </source>
</evidence>
<gene>
    <name evidence="2" type="ORF">WICANDRAFT_91734</name>
</gene>
<dbReference type="PANTHER" id="PTHR30615">
    <property type="entry name" value="UNCHARACTERIZED PROTEIN YJBQ-RELATED"/>
    <property type="match status" value="1"/>
</dbReference>
<dbReference type="GeneID" id="30203559"/>
<reference evidence="2 3" key="1">
    <citation type="journal article" date="2016" name="Proc. Natl. Acad. Sci. U.S.A.">
        <title>Comparative genomics of biotechnologically important yeasts.</title>
        <authorList>
            <person name="Riley R."/>
            <person name="Haridas S."/>
            <person name="Wolfe K.H."/>
            <person name="Lopes M.R."/>
            <person name="Hittinger C.T."/>
            <person name="Goeker M."/>
            <person name="Salamov A.A."/>
            <person name="Wisecaver J.H."/>
            <person name="Long T.M."/>
            <person name="Calvey C.H."/>
            <person name="Aerts A.L."/>
            <person name="Barry K.W."/>
            <person name="Choi C."/>
            <person name="Clum A."/>
            <person name="Coughlan A.Y."/>
            <person name="Deshpande S."/>
            <person name="Douglass A.P."/>
            <person name="Hanson S.J."/>
            <person name="Klenk H.-P."/>
            <person name="LaButti K.M."/>
            <person name="Lapidus A."/>
            <person name="Lindquist E.A."/>
            <person name="Lipzen A.M."/>
            <person name="Meier-Kolthoff J.P."/>
            <person name="Ohm R.A."/>
            <person name="Otillar R.P."/>
            <person name="Pangilinan J.L."/>
            <person name="Peng Y."/>
            <person name="Rokas A."/>
            <person name="Rosa C.A."/>
            <person name="Scheuner C."/>
            <person name="Sibirny A.A."/>
            <person name="Slot J.C."/>
            <person name="Stielow J.B."/>
            <person name="Sun H."/>
            <person name="Kurtzman C.P."/>
            <person name="Blackwell M."/>
            <person name="Grigoriev I.V."/>
            <person name="Jeffries T.W."/>
        </authorList>
    </citation>
    <scope>NUCLEOTIDE SEQUENCE [LARGE SCALE GENOMIC DNA]</scope>
    <source>
        <strain evidence="3">ATCC 58044 / CBS 1984 / NCYC 433 / NRRL Y-366-8</strain>
    </source>
</reference>
<dbReference type="Gene3D" id="2.60.120.460">
    <property type="entry name" value="YjbQ-like"/>
    <property type="match status" value="1"/>
</dbReference>
<dbReference type="InterPro" id="IPR001602">
    <property type="entry name" value="UPF0047_YjbQ-like"/>
</dbReference>
<dbReference type="RefSeq" id="XP_019039012.1">
    <property type="nucleotide sequence ID" value="XM_019186313.1"/>
</dbReference>
<dbReference type="STRING" id="683960.A0A1E3P312"/>
<evidence type="ECO:0008006" key="4">
    <source>
        <dbReference type="Google" id="ProtNLM"/>
    </source>
</evidence>
<dbReference type="InterPro" id="IPR035917">
    <property type="entry name" value="YjbQ-like_sf"/>
</dbReference>
<proteinExistence type="inferred from homology"/>
<evidence type="ECO:0000256" key="1">
    <source>
        <dbReference type="ARBA" id="ARBA00005534"/>
    </source>
</evidence>
<dbReference type="OrthoDB" id="10255963at2759"/>
<dbReference type="PIRSF" id="PIRSF004681">
    <property type="entry name" value="UCP004681"/>
    <property type="match status" value="1"/>
</dbReference>
<organism evidence="2 3">
    <name type="scientific">Wickerhamomyces anomalus (strain ATCC 58044 / CBS 1984 / NCYC 433 / NRRL Y-366-8)</name>
    <name type="common">Yeast</name>
    <name type="synonym">Hansenula anomala</name>
    <dbReference type="NCBI Taxonomy" id="683960"/>
    <lineage>
        <taxon>Eukaryota</taxon>
        <taxon>Fungi</taxon>
        <taxon>Dikarya</taxon>
        <taxon>Ascomycota</taxon>
        <taxon>Saccharomycotina</taxon>
        <taxon>Saccharomycetes</taxon>
        <taxon>Phaffomycetales</taxon>
        <taxon>Wickerhamomycetaceae</taxon>
        <taxon>Wickerhamomyces</taxon>
    </lineage>
</organism>
<dbReference type="NCBIfam" id="TIGR00149">
    <property type="entry name" value="TIGR00149_YjbQ"/>
    <property type="match status" value="1"/>
</dbReference>
<accession>A0A1E3P312</accession>